<feature type="transmembrane region" description="Helical" evidence="7">
    <location>
        <begin position="991"/>
        <end position="1017"/>
    </location>
</feature>
<dbReference type="RefSeq" id="WP_255916655.1">
    <property type="nucleotide sequence ID" value="NZ_JANFQO010000031.1"/>
</dbReference>
<feature type="transmembrane region" description="Helical" evidence="7">
    <location>
        <begin position="334"/>
        <end position="353"/>
    </location>
</feature>
<organism evidence="8 9">
    <name type="scientific">Tahibacter harae</name>
    <dbReference type="NCBI Taxonomy" id="2963937"/>
    <lineage>
        <taxon>Bacteria</taxon>
        <taxon>Pseudomonadati</taxon>
        <taxon>Pseudomonadota</taxon>
        <taxon>Gammaproteobacteria</taxon>
        <taxon>Lysobacterales</taxon>
        <taxon>Rhodanobacteraceae</taxon>
        <taxon>Tahibacter</taxon>
    </lineage>
</organism>
<proteinExistence type="predicted"/>
<evidence type="ECO:0000256" key="7">
    <source>
        <dbReference type="SAM" id="Phobius"/>
    </source>
</evidence>
<protein>
    <submittedName>
        <fullName evidence="8">Efflux RND transporter permease subunit</fullName>
    </submittedName>
</protein>
<dbReference type="Gene3D" id="1.20.1640.10">
    <property type="entry name" value="Multidrug efflux transporter AcrB transmembrane domain"/>
    <property type="match status" value="2"/>
</dbReference>
<dbReference type="Gene3D" id="3.30.70.1430">
    <property type="entry name" value="Multidrug efflux transporter AcrB pore domain"/>
    <property type="match status" value="2"/>
</dbReference>
<comment type="caution">
    <text evidence="8">The sequence shown here is derived from an EMBL/GenBank/DDBJ whole genome shotgun (WGS) entry which is preliminary data.</text>
</comment>
<feature type="transmembrane region" description="Helical" evidence="7">
    <location>
        <begin position="963"/>
        <end position="985"/>
    </location>
</feature>
<gene>
    <name evidence="8" type="ORF">NM961_22360</name>
</gene>
<keyword evidence="9" id="KW-1185">Reference proteome</keyword>
<dbReference type="EMBL" id="JANFQO010000031">
    <property type="protein sequence ID" value="MCQ4167469.1"/>
    <property type="molecule type" value="Genomic_DNA"/>
</dbReference>
<reference evidence="8" key="1">
    <citation type="submission" date="2022-07" db="EMBL/GenBank/DDBJ databases">
        <title>Tahibacter sp., a new gammaproteobacterium isolated from the silt sample collected at pig farm.</title>
        <authorList>
            <person name="Chen H."/>
        </authorList>
    </citation>
    <scope>NUCLEOTIDE SEQUENCE</scope>
    <source>
        <strain evidence="8">P2K</strain>
    </source>
</reference>
<name>A0ABT1QYU3_9GAMM</name>
<feature type="transmembrane region" description="Helical" evidence="7">
    <location>
        <begin position="431"/>
        <end position="451"/>
    </location>
</feature>
<evidence type="ECO:0000313" key="9">
    <source>
        <dbReference type="Proteomes" id="UP001165498"/>
    </source>
</evidence>
<feature type="transmembrane region" description="Helical" evidence="7">
    <location>
        <begin position="911"/>
        <end position="926"/>
    </location>
</feature>
<dbReference type="Gene3D" id="3.30.70.1440">
    <property type="entry name" value="Multidrug efflux transporter AcrB pore domain"/>
    <property type="match status" value="1"/>
</dbReference>
<feature type="transmembrane region" description="Helical" evidence="7">
    <location>
        <begin position="862"/>
        <end position="880"/>
    </location>
</feature>
<dbReference type="PRINTS" id="PR00702">
    <property type="entry name" value="ACRIFLAVINRP"/>
</dbReference>
<dbReference type="InterPro" id="IPR027463">
    <property type="entry name" value="AcrB_DN_DC_subdom"/>
</dbReference>
<dbReference type="PANTHER" id="PTHR32063">
    <property type="match status" value="1"/>
</dbReference>
<feature type="transmembrane region" description="Helical" evidence="7">
    <location>
        <begin position="526"/>
        <end position="548"/>
    </location>
</feature>
<evidence type="ECO:0000256" key="3">
    <source>
        <dbReference type="ARBA" id="ARBA00022519"/>
    </source>
</evidence>
<keyword evidence="1" id="KW-0813">Transport</keyword>
<dbReference type="SUPFAM" id="SSF82866">
    <property type="entry name" value="Multidrug efflux transporter AcrB transmembrane domain"/>
    <property type="match status" value="2"/>
</dbReference>
<dbReference type="Proteomes" id="UP001165498">
    <property type="component" value="Unassembled WGS sequence"/>
</dbReference>
<dbReference type="Gene3D" id="3.30.70.1320">
    <property type="entry name" value="Multidrug efflux transporter AcrB pore domain like"/>
    <property type="match status" value="1"/>
</dbReference>
<keyword evidence="2" id="KW-1003">Cell membrane</keyword>
<keyword evidence="6 7" id="KW-0472">Membrane</keyword>
<keyword evidence="4 7" id="KW-0812">Transmembrane</keyword>
<evidence type="ECO:0000256" key="6">
    <source>
        <dbReference type="ARBA" id="ARBA00023136"/>
    </source>
</evidence>
<dbReference type="SUPFAM" id="SSF82714">
    <property type="entry name" value="Multidrug efflux transporter AcrB TolC docking domain, DN and DC subdomains"/>
    <property type="match status" value="2"/>
</dbReference>
<feature type="transmembrane region" description="Helical" evidence="7">
    <location>
        <begin position="12"/>
        <end position="32"/>
    </location>
</feature>
<keyword evidence="3" id="KW-0997">Cell inner membrane</keyword>
<dbReference type="InterPro" id="IPR001036">
    <property type="entry name" value="Acrflvin-R"/>
</dbReference>
<accession>A0ABT1QYU3</accession>
<feature type="transmembrane region" description="Helical" evidence="7">
    <location>
        <begin position="360"/>
        <end position="381"/>
    </location>
</feature>
<evidence type="ECO:0000256" key="2">
    <source>
        <dbReference type="ARBA" id="ARBA00022475"/>
    </source>
</evidence>
<dbReference type="PANTHER" id="PTHR32063:SF34">
    <property type="entry name" value="MULTIDRUG RESISTANCE PROTEIN MDTC"/>
    <property type="match status" value="1"/>
</dbReference>
<evidence type="ECO:0000256" key="5">
    <source>
        <dbReference type="ARBA" id="ARBA00022989"/>
    </source>
</evidence>
<keyword evidence="5 7" id="KW-1133">Transmembrane helix</keyword>
<dbReference type="SUPFAM" id="SSF82693">
    <property type="entry name" value="Multidrug efflux transporter AcrB pore domain, PN1, PN2, PC1 and PC2 subdomains"/>
    <property type="match status" value="3"/>
</dbReference>
<evidence type="ECO:0000256" key="1">
    <source>
        <dbReference type="ARBA" id="ARBA00022448"/>
    </source>
</evidence>
<dbReference type="Pfam" id="PF00873">
    <property type="entry name" value="ACR_tran"/>
    <property type="match status" value="1"/>
</dbReference>
<dbReference type="Gene3D" id="3.30.2090.10">
    <property type="entry name" value="Multidrug efflux transporter AcrB TolC docking domain, DN and DC subdomains"/>
    <property type="match status" value="2"/>
</dbReference>
<evidence type="ECO:0000256" key="4">
    <source>
        <dbReference type="ARBA" id="ARBA00022692"/>
    </source>
</evidence>
<sequence>MSLSAPFIRRPIGTSLLAAGLFVAGMICYGLLGVAPLPNVEFPAIFVSASQPGADAGTMATTVAAPLERHLGQIAGIDEMMSNSSEGSASVNIIFDAGRNLDSAARDVQAAINAAAPDLPSGLRTAPTYRKANPNNAPIIILALTSPSRPLGELFNYADSLVAQRLRQLPGVADVDIAGGATPAVRVDINLRALNARGISADDVRRALVAANVTTAQGFLSDGRTTMAIASNNSLHEAEEFADLIVAVRDGTPVFLRDVAKVTAGQEDRYQAAWFDGQRAILLFVRKQAEANVIATVDSVKAMLPELRTWLPSDSVLTPFLDRTPTIRASVMEVQVALLISLGLVILTMLLFLRRIAPTLIAGLAVPLSLAGGFGIMYVLGFTLNNLSLMALVIAIGFVVDDAIVVIENIARHLEQGKPRLQAALDGAREIGFTIVSITLSLLAVFIPLIFMGGFLGLMFREFAITLAAAVAVSAVVSLTVTPSLCAQFMHPHGTREPNWLERRIDAGHAWSVEVYRRCLDWSLAWPRLMATLPALLLVLTVWLMILVPKGFFPQQDTGQLQGSTNAGSDVSFEVLVERQQRITDIVRADPAVESVGVRVGGGRFGGGGGSGTLFINLKPLGEGRSESTFAVMTRLSEKAGKVPGIRLRLRPVQDIGGGGGGGGGGGAQYNYSLYGTDLGQLQEWTPKLVEALKKLPQLRDVGSDLEDAGLRQNLEIDRDTAARLGVSVAAINSALYDAFGQRQVSTIYSDINQYKVVVTADPGQAATPAALERLYVPSSSGAMVPITALTRTRDGIAPTSVQHRGQLAVMDVSFGLAPGVAMSDATKLIAQTMAGLRMPGDIRGDFGGDFRRFQQQQSDTPLLLLAAILAVYLILGMLYESLIHPLTILSTLPSAGVGAVLALLVTNTELSIVSVIAIVLLIGIAKKNAIMMIDFALVAEREHGLGPLEAIREACLVRFRPIMMTSLVAIFSALPLAIGFGAGAEMRRPLGIAMIGGLLVSQTLTLLTTPAIYLLLERRAQRRRAAGGGWLTRLLRRGAGPAAAGR</sequence>
<evidence type="ECO:0000313" key="8">
    <source>
        <dbReference type="EMBL" id="MCQ4167469.1"/>
    </source>
</evidence>
<feature type="transmembrane region" description="Helical" evidence="7">
    <location>
        <begin position="463"/>
        <end position="486"/>
    </location>
</feature>